<dbReference type="PANTHER" id="PTHR43280:SF2">
    <property type="entry name" value="HTH-TYPE TRANSCRIPTIONAL REGULATOR EXSA"/>
    <property type="match status" value="1"/>
</dbReference>
<dbReference type="RefSeq" id="WP_069155257.1">
    <property type="nucleotide sequence ID" value="NZ_MCGH01000005.1"/>
</dbReference>
<dbReference type="PROSITE" id="PS01124">
    <property type="entry name" value="HTH_ARAC_FAMILY_2"/>
    <property type="match status" value="1"/>
</dbReference>
<comment type="caution">
    <text evidence="6">The sequence shown here is derived from an EMBL/GenBank/DDBJ whole genome shotgun (WGS) entry which is preliminary data.</text>
</comment>
<keyword evidence="4" id="KW-1133">Transmembrane helix</keyword>
<evidence type="ECO:0000256" key="4">
    <source>
        <dbReference type="SAM" id="Phobius"/>
    </source>
</evidence>
<dbReference type="SMART" id="SM00342">
    <property type="entry name" value="HTH_ARAC"/>
    <property type="match status" value="1"/>
</dbReference>
<organism evidence="6 7">
    <name type="scientific">Eisenbergiella tayi</name>
    <dbReference type="NCBI Taxonomy" id="1432052"/>
    <lineage>
        <taxon>Bacteria</taxon>
        <taxon>Bacillati</taxon>
        <taxon>Bacillota</taxon>
        <taxon>Clostridia</taxon>
        <taxon>Lachnospirales</taxon>
        <taxon>Lachnospiraceae</taxon>
        <taxon>Eisenbergiella</taxon>
    </lineage>
</organism>
<keyword evidence="2" id="KW-0238">DNA-binding</keyword>
<dbReference type="Gene3D" id="1.10.10.60">
    <property type="entry name" value="Homeodomain-like"/>
    <property type="match status" value="2"/>
</dbReference>
<evidence type="ECO:0000256" key="1">
    <source>
        <dbReference type="ARBA" id="ARBA00023015"/>
    </source>
</evidence>
<dbReference type="Proteomes" id="UP000094067">
    <property type="component" value="Unassembled WGS sequence"/>
</dbReference>
<proteinExistence type="predicted"/>
<keyword evidence="4" id="KW-0812">Transmembrane</keyword>
<dbReference type="InterPro" id="IPR018060">
    <property type="entry name" value="HTH_AraC"/>
</dbReference>
<dbReference type="AlphaFoldDB" id="A0A1E2ZZV8"/>
<evidence type="ECO:0000313" key="6">
    <source>
        <dbReference type="EMBL" id="ODM02034.1"/>
    </source>
</evidence>
<dbReference type="PANTHER" id="PTHR43280">
    <property type="entry name" value="ARAC-FAMILY TRANSCRIPTIONAL REGULATOR"/>
    <property type="match status" value="1"/>
</dbReference>
<accession>A0A1E2ZZV8</accession>
<evidence type="ECO:0000256" key="3">
    <source>
        <dbReference type="ARBA" id="ARBA00023163"/>
    </source>
</evidence>
<reference evidence="6 7" key="1">
    <citation type="submission" date="2016-07" db="EMBL/GenBank/DDBJ databases">
        <title>Characterization of isolates of Eisenbergiella tayi derived from blood cultures, using whole genome sequencing.</title>
        <authorList>
            <person name="Burdz T."/>
            <person name="Wiebe D."/>
            <person name="Huynh C."/>
            <person name="Bernard K."/>
        </authorList>
    </citation>
    <scope>NUCLEOTIDE SEQUENCE [LARGE SCALE GENOMIC DNA]</scope>
    <source>
        <strain evidence="6 7">NML 110608</strain>
    </source>
</reference>
<keyword evidence="3" id="KW-0804">Transcription</keyword>
<keyword evidence="1" id="KW-0805">Transcription regulation</keyword>
<protein>
    <submittedName>
        <fullName evidence="6">HTH-type transcriptional regulator YesS</fullName>
    </submittedName>
</protein>
<name>A0A1E2ZZV8_9FIRM</name>
<dbReference type="GO" id="GO:0003700">
    <property type="term" value="F:DNA-binding transcription factor activity"/>
    <property type="evidence" value="ECO:0007669"/>
    <property type="project" value="InterPro"/>
</dbReference>
<dbReference type="Pfam" id="PF12833">
    <property type="entry name" value="HTH_18"/>
    <property type="match status" value="1"/>
</dbReference>
<evidence type="ECO:0000259" key="5">
    <source>
        <dbReference type="PROSITE" id="PS01124"/>
    </source>
</evidence>
<dbReference type="EMBL" id="MCGH01000005">
    <property type="protein sequence ID" value="ODM02034.1"/>
    <property type="molecule type" value="Genomic_DNA"/>
</dbReference>
<dbReference type="GO" id="GO:0043565">
    <property type="term" value="F:sequence-specific DNA binding"/>
    <property type="evidence" value="ECO:0007669"/>
    <property type="project" value="InterPro"/>
</dbReference>
<keyword evidence="4" id="KW-0472">Membrane</keyword>
<feature type="transmembrane region" description="Helical" evidence="4">
    <location>
        <begin position="301"/>
        <end position="325"/>
    </location>
</feature>
<evidence type="ECO:0000256" key="2">
    <source>
        <dbReference type="ARBA" id="ARBA00023125"/>
    </source>
</evidence>
<dbReference type="SUPFAM" id="SSF46689">
    <property type="entry name" value="Homeodomain-like"/>
    <property type="match status" value="1"/>
</dbReference>
<dbReference type="InterPro" id="IPR009057">
    <property type="entry name" value="Homeodomain-like_sf"/>
</dbReference>
<dbReference type="InterPro" id="IPR018062">
    <property type="entry name" value="HTH_AraC-typ_CS"/>
</dbReference>
<gene>
    <name evidence="6" type="primary">yesS_20</name>
    <name evidence="6" type="ORF">BEI61_06033</name>
</gene>
<evidence type="ECO:0000313" key="7">
    <source>
        <dbReference type="Proteomes" id="UP000094067"/>
    </source>
</evidence>
<dbReference type="PROSITE" id="PS00041">
    <property type="entry name" value="HTH_ARAC_FAMILY_1"/>
    <property type="match status" value="1"/>
</dbReference>
<sequence length="778" mass="90646">MKIKNELRRRSYRYLYKIFVFLMIFLTVFILPFTLAVQRKAESQMSNIIRKANKQVLQQIHHDYEYYKEYISALCLTVYSRNDVMALMYNHELSYMDVHATMRSLDTNIVNAQPSVLSISVYNCKKKEWYSTEKRGVDYYNEDGAFLAETEELSRLTPIFRKIKVSEQPEAYSYVFSYLMYEYENPGKDSSLVIINQNADWLIEALTQVSKNNGEAKAYLAGKDGTFFSHEDMGEAKEVDLLNECMEKIRNGELQNSYGDYLARDESSLVSYLCVNDYGDVLILLQDYEKVFKDITDIRKVFLLFTVICIFLGLFIICFFSKILYKPVDELIKFTEEMKELPELQKKKHGSEFQRVQEILEYSAKKNEILQQQKVANDDILRRLLLGKLLCDHDGSIWKEYKKVLPNTAFAIQEFWDITVVIVKLNEFDNNRYDFKTSDEELLLYSVGNVCMEMLGTEYLVENTRQNEMETIFVLNRKSQEGGQNSLLKILEEVKEFCSENLDIELSIAISENANDISKLAGLYKDAQDCLKYQMIYGSENILTTKLCAENMKNNAMSCSSESKKRLLDALRIRKTDKIENELDNIGKEIAKLNCDYVLFAVTEVLTLIYTCINDMYDLSRKGKRIDFNKFSVMVLEEERLSDMLKSLKKIVSGAFYCKDEACSEEEPQFLNSVIEYIELNYTDINLSLQNIADFLSLSPRYLSKKFRQCTDISLNDYILNYRMKQAAILLTDTNLSIKKVAESVGIVNENYFYQLFKKQFGCTPREFKINGGKNQYV</sequence>
<feature type="transmembrane region" description="Helical" evidence="4">
    <location>
        <begin position="14"/>
        <end position="37"/>
    </location>
</feature>
<feature type="domain" description="HTH araC/xylS-type" evidence="5">
    <location>
        <begin position="672"/>
        <end position="771"/>
    </location>
</feature>